<dbReference type="Proteomes" id="UP000030651">
    <property type="component" value="Unassembled WGS sequence"/>
</dbReference>
<sequence length="336" mass="34030">MQFTLATIALVASLMASEAAAKPVLFARDQVCGTTPAGTGSAQPLSSPSVSTAEDCKEAGEKISSCQSFAFGLPPNANTPICKLFSVPAAQVPAQQTNIVVFDLACTNVPTKAPTTSNPVGLLRRSQTCGATPSYSGSATPLSSPSVDTAEECKEAGAAVSSCQSFAFGLPPSADAPVCKLFSVPASQVPSQETNIEVFDIGCSDVPNTEPTEENPVGLVDDSTSSTQTKTTNTASTTSTTNTNNQDTSSSSSSNMCNTTPTGSTSNSVSPLKTNTAITSAGACLTLGKSTSGCKSVEFGKASSTGDNECRLFSVAASNIPAPTSGQSFVVYDISC</sequence>
<feature type="region of interest" description="Disordered" evidence="1">
    <location>
        <begin position="202"/>
        <end position="271"/>
    </location>
</feature>
<dbReference type="RefSeq" id="XP_007835009.1">
    <property type="nucleotide sequence ID" value="XM_007836818.1"/>
</dbReference>
<protein>
    <recommendedName>
        <fullName evidence="3">Apple domain-containing protein</fullName>
    </recommendedName>
</protein>
<feature type="domain" description="Apple" evidence="3">
    <location>
        <begin position="49"/>
        <end position="84"/>
    </location>
</feature>
<dbReference type="InParanoid" id="W3X3J5"/>
<evidence type="ECO:0000256" key="2">
    <source>
        <dbReference type="SAM" id="SignalP"/>
    </source>
</evidence>
<evidence type="ECO:0000313" key="5">
    <source>
        <dbReference type="Proteomes" id="UP000030651"/>
    </source>
</evidence>
<evidence type="ECO:0000256" key="1">
    <source>
        <dbReference type="SAM" id="MobiDB-lite"/>
    </source>
</evidence>
<feature type="chain" id="PRO_5004834249" description="Apple domain-containing protein" evidence="2">
    <location>
        <begin position="22"/>
        <end position="336"/>
    </location>
</feature>
<organism evidence="4 5">
    <name type="scientific">Pestalotiopsis fici (strain W106-1 / CGMCC3.15140)</name>
    <dbReference type="NCBI Taxonomy" id="1229662"/>
    <lineage>
        <taxon>Eukaryota</taxon>
        <taxon>Fungi</taxon>
        <taxon>Dikarya</taxon>
        <taxon>Ascomycota</taxon>
        <taxon>Pezizomycotina</taxon>
        <taxon>Sordariomycetes</taxon>
        <taxon>Xylariomycetidae</taxon>
        <taxon>Amphisphaeriales</taxon>
        <taxon>Sporocadaceae</taxon>
        <taxon>Pestalotiopsis</taxon>
    </lineage>
</organism>
<dbReference type="Pfam" id="PF14295">
    <property type="entry name" value="PAN_4"/>
    <property type="match status" value="2"/>
</dbReference>
<reference evidence="5" key="1">
    <citation type="journal article" date="2015" name="BMC Genomics">
        <title>Genomic and transcriptomic analysis of the endophytic fungus Pestalotiopsis fici reveals its lifestyle and high potential for synthesis of natural products.</title>
        <authorList>
            <person name="Wang X."/>
            <person name="Zhang X."/>
            <person name="Liu L."/>
            <person name="Xiang M."/>
            <person name="Wang W."/>
            <person name="Sun X."/>
            <person name="Che Y."/>
            <person name="Guo L."/>
            <person name="Liu G."/>
            <person name="Guo L."/>
            <person name="Wang C."/>
            <person name="Yin W.B."/>
            <person name="Stadler M."/>
            <person name="Zhang X."/>
            <person name="Liu X."/>
        </authorList>
    </citation>
    <scope>NUCLEOTIDE SEQUENCE [LARGE SCALE GENOMIC DNA]</scope>
    <source>
        <strain evidence="5">W106-1 / CGMCC3.15140</strain>
    </source>
</reference>
<dbReference type="KEGG" id="pfy:PFICI_08237"/>
<keyword evidence="2" id="KW-0732">Signal</keyword>
<dbReference type="EMBL" id="KI912113">
    <property type="protein sequence ID" value="ETS80708.1"/>
    <property type="molecule type" value="Genomic_DNA"/>
</dbReference>
<feature type="domain" description="Apple" evidence="3">
    <location>
        <begin position="146"/>
        <end position="181"/>
    </location>
</feature>
<dbReference type="GeneID" id="19273250"/>
<gene>
    <name evidence="4" type="ORF">PFICI_08237</name>
</gene>
<feature type="compositionally biased region" description="Low complexity" evidence="1">
    <location>
        <begin position="223"/>
        <end position="262"/>
    </location>
</feature>
<dbReference type="OrthoDB" id="4778230at2759"/>
<keyword evidence="5" id="KW-1185">Reference proteome</keyword>
<evidence type="ECO:0000259" key="3">
    <source>
        <dbReference type="Pfam" id="PF14295"/>
    </source>
</evidence>
<evidence type="ECO:0000313" key="4">
    <source>
        <dbReference type="EMBL" id="ETS80708.1"/>
    </source>
</evidence>
<name>W3X3J5_PESFW</name>
<dbReference type="eggNOG" id="ENOG502T4TH">
    <property type="taxonomic scope" value="Eukaryota"/>
</dbReference>
<dbReference type="AlphaFoldDB" id="W3X3J5"/>
<dbReference type="HOGENOM" id="CLU_071360_1_0_1"/>
<feature type="signal peptide" evidence="2">
    <location>
        <begin position="1"/>
        <end position="21"/>
    </location>
</feature>
<accession>W3X3J5</accession>
<proteinExistence type="predicted"/>
<dbReference type="OMA" id="SCQSFAF"/>
<dbReference type="InterPro" id="IPR003609">
    <property type="entry name" value="Pan_app"/>
</dbReference>